<dbReference type="SMART" id="SM00248">
    <property type="entry name" value="ANK"/>
    <property type="match status" value="3"/>
</dbReference>
<comment type="caution">
    <text evidence="1">The sequence shown here is derived from an EMBL/GenBank/DDBJ whole genome shotgun (WGS) entry which is preliminary data.</text>
</comment>
<evidence type="ECO:0008006" key="3">
    <source>
        <dbReference type="Google" id="ProtNLM"/>
    </source>
</evidence>
<dbReference type="Pfam" id="PF12796">
    <property type="entry name" value="Ank_2"/>
    <property type="match status" value="1"/>
</dbReference>
<dbReference type="PANTHER" id="PTHR24121:SF20">
    <property type="entry name" value="TONSOKU-LIKE PROTEIN"/>
    <property type="match status" value="1"/>
</dbReference>
<dbReference type="AlphaFoldDB" id="A0A8X8CUY2"/>
<evidence type="ECO:0000313" key="1">
    <source>
        <dbReference type="EMBL" id="KAG6776751.1"/>
    </source>
</evidence>
<dbReference type="InterPro" id="IPR002110">
    <property type="entry name" value="Ankyrin_rpt"/>
</dbReference>
<dbReference type="EMBL" id="JAAWWB010000008">
    <property type="protein sequence ID" value="KAG6776751.1"/>
    <property type="molecule type" value="Genomic_DNA"/>
</dbReference>
<gene>
    <name evidence="1" type="ORF">POTOM_016539</name>
</gene>
<accession>A0A8X8CUY2</accession>
<dbReference type="Proteomes" id="UP000886885">
    <property type="component" value="Chromosome 4D"/>
</dbReference>
<protein>
    <recommendedName>
        <fullName evidence="3">Ankyrin repeat family protein</fullName>
    </recommendedName>
</protein>
<keyword evidence="2" id="KW-1185">Reference proteome</keyword>
<dbReference type="OrthoDB" id="1855590at2759"/>
<reference evidence="1" key="1">
    <citation type="journal article" date="2020" name="bioRxiv">
        <title>Hybrid origin of Populus tomentosa Carr. identified through genome sequencing and phylogenomic analysis.</title>
        <authorList>
            <person name="An X."/>
            <person name="Gao K."/>
            <person name="Chen Z."/>
            <person name="Li J."/>
            <person name="Yang X."/>
            <person name="Yang X."/>
            <person name="Zhou J."/>
            <person name="Guo T."/>
            <person name="Zhao T."/>
            <person name="Huang S."/>
            <person name="Miao D."/>
            <person name="Khan W.U."/>
            <person name="Rao P."/>
            <person name="Ye M."/>
            <person name="Lei B."/>
            <person name="Liao W."/>
            <person name="Wang J."/>
            <person name="Ji L."/>
            <person name="Li Y."/>
            <person name="Guo B."/>
            <person name="Mustafa N.S."/>
            <person name="Li S."/>
            <person name="Yun Q."/>
            <person name="Keller S.R."/>
            <person name="Mao J."/>
            <person name="Zhang R."/>
            <person name="Strauss S.H."/>
        </authorList>
    </citation>
    <scope>NUCLEOTIDE SEQUENCE</scope>
    <source>
        <strain evidence="1">GM15</strain>
        <tissue evidence="1">Leaf</tissue>
    </source>
</reference>
<sequence>MDFDEYRKFKGLYESMRKGEMTEVIDQYKMMSEEASSSMTVCEDTVLHMAINMGHERIASEILKHHIKDPRTLIRTNVFGDTILHEAASTNMTKLVKELLEKEPRLLSMPNKYDEMPLFKAAQFGHPEMFKLLAGEVENEGPEKAKHLSRSDKTTILHMTILAEFFDLAFMIAKKYPGLVAAEDGKRKIALQLLSNNPSAFKSGSSYGLLKSFINYCNAIFPSL</sequence>
<organism evidence="1 2">
    <name type="scientific">Populus tomentosa</name>
    <name type="common">Chinese white poplar</name>
    <dbReference type="NCBI Taxonomy" id="118781"/>
    <lineage>
        <taxon>Eukaryota</taxon>
        <taxon>Viridiplantae</taxon>
        <taxon>Streptophyta</taxon>
        <taxon>Embryophyta</taxon>
        <taxon>Tracheophyta</taxon>
        <taxon>Spermatophyta</taxon>
        <taxon>Magnoliopsida</taxon>
        <taxon>eudicotyledons</taxon>
        <taxon>Gunneridae</taxon>
        <taxon>Pentapetalae</taxon>
        <taxon>rosids</taxon>
        <taxon>fabids</taxon>
        <taxon>Malpighiales</taxon>
        <taxon>Salicaceae</taxon>
        <taxon>Saliceae</taxon>
        <taxon>Populus</taxon>
    </lineage>
</organism>
<proteinExistence type="predicted"/>
<evidence type="ECO:0000313" key="2">
    <source>
        <dbReference type="Proteomes" id="UP000886885"/>
    </source>
</evidence>
<dbReference type="PANTHER" id="PTHR24121">
    <property type="entry name" value="NO MECHANORECEPTOR POTENTIAL C, ISOFORM D-RELATED"/>
    <property type="match status" value="1"/>
</dbReference>
<name>A0A8X8CUY2_POPTO</name>